<organism evidence="1 2">
    <name type="scientific">Leptospira interrogans serovar Copenhageni str. LT2050</name>
    <dbReference type="NCBI Taxonomy" id="1001598"/>
    <lineage>
        <taxon>Bacteria</taxon>
        <taxon>Pseudomonadati</taxon>
        <taxon>Spirochaetota</taxon>
        <taxon>Spirochaetia</taxon>
        <taxon>Leptospirales</taxon>
        <taxon>Leptospiraceae</taxon>
        <taxon>Leptospira</taxon>
    </lineage>
</organism>
<comment type="caution">
    <text evidence="1">The sequence shown here is derived from an EMBL/GenBank/DDBJ whole genome shotgun (WGS) entry which is preliminary data.</text>
</comment>
<proteinExistence type="predicted"/>
<reference evidence="1 2" key="1">
    <citation type="submission" date="2013-02" db="EMBL/GenBank/DDBJ databases">
        <authorList>
            <person name="Harkins D.M."/>
            <person name="Durkin A.S."/>
            <person name="Brinkac L.M."/>
            <person name="Haft D.H."/>
            <person name="Selengut J.D."/>
            <person name="Sanka R."/>
            <person name="DePew J."/>
            <person name="Purushe J."/>
            <person name="Tulsiani S.M."/>
            <person name="Graham G.C."/>
            <person name="Burns M.-A."/>
            <person name="Dohnt M.F."/>
            <person name="Smythe L.D."/>
            <person name="McKay D.B."/>
            <person name="Craig S.B."/>
            <person name="Vinetz J.M."/>
            <person name="Sutton G.G."/>
            <person name="Nierman W.C."/>
            <person name="Fouts D.E."/>
        </authorList>
    </citation>
    <scope>NUCLEOTIDE SEQUENCE [LARGE SCALE GENOMIC DNA]</scope>
    <source>
        <strain evidence="1 2">LT2050</strain>
    </source>
</reference>
<sequence>MFQKLECRIYFEKANNFRLDTIFKNSFIFTKSIIHFWNYFHTYTSIP</sequence>
<protein>
    <submittedName>
        <fullName evidence="1">Uncharacterized protein</fullName>
    </submittedName>
</protein>
<evidence type="ECO:0000313" key="2">
    <source>
        <dbReference type="Proteomes" id="UP000011778"/>
    </source>
</evidence>
<accession>M3HEE1</accession>
<evidence type="ECO:0000313" key="1">
    <source>
        <dbReference type="EMBL" id="EMG22699.1"/>
    </source>
</evidence>
<name>M3HEE1_LEPIT</name>
<dbReference type="EMBL" id="AFMD02000176">
    <property type="protein sequence ID" value="EMG22699.1"/>
    <property type="molecule type" value="Genomic_DNA"/>
</dbReference>
<dbReference type="Proteomes" id="UP000011778">
    <property type="component" value="Unassembled WGS sequence"/>
</dbReference>
<dbReference type="AlphaFoldDB" id="M3HEE1"/>
<gene>
    <name evidence="1" type="ORF">LEP1GSC150_3198</name>
</gene>